<evidence type="ECO:0000313" key="3">
    <source>
        <dbReference type="EMBL" id="QJD88638.1"/>
    </source>
</evidence>
<feature type="compositionally biased region" description="Low complexity" evidence="1">
    <location>
        <begin position="29"/>
        <end position="38"/>
    </location>
</feature>
<feature type="chain" id="PRO_5047348601" description="Lipoprotein" evidence="2">
    <location>
        <begin position="22"/>
        <end position="306"/>
    </location>
</feature>
<dbReference type="PROSITE" id="PS51257">
    <property type="entry name" value="PROKAR_LIPOPROTEIN"/>
    <property type="match status" value="1"/>
</dbReference>
<dbReference type="EMBL" id="CP051684">
    <property type="protein sequence ID" value="QJD88638.1"/>
    <property type="molecule type" value="Genomic_DNA"/>
</dbReference>
<reference evidence="3 4" key="1">
    <citation type="submission" date="2020-04" db="EMBL/GenBank/DDBJ databases">
        <title>Genome sequencing of novel species.</title>
        <authorList>
            <person name="Heo J."/>
            <person name="Kim S.-J."/>
            <person name="Kim J.-S."/>
            <person name="Hong S.-B."/>
            <person name="Kwon S.-W."/>
        </authorList>
    </citation>
    <scope>NUCLEOTIDE SEQUENCE [LARGE SCALE GENOMIC DNA]</scope>
    <source>
        <strain evidence="3 4">AF9R3</strain>
    </source>
</reference>
<keyword evidence="2" id="KW-0732">Signal</keyword>
<organism evidence="3 4">
    <name type="scientific">Duganella dendranthematis</name>
    <dbReference type="NCBI Taxonomy" id="2728021"/>
    <lineage>
        <taxon>Bacteria</taxon>
        <taxon>Pseudomonadati</taxon>
        <taxon>Pseudomonadota</taxon>
        <taxon>Betaproteobacteria</taxon>
        <taxon>Burkholderiales</taxon>
        <taxon>Oxalobacteraceae</taxon>
        <taxon>Telluria group</taxon>
        <taxon>Duganella</taxon>
    </lineage>
</organism>
<feature type="compositionally biased region" description="Pro residues" evidence="1">
    <location>
        <begin position="39"/>
        <end position="56"/>
    </location>
</feature>
<evidence type="ECO:0008006" key="5">
    <source>
        <dbReference type="Google" id="ProtNLM"/>
    </source>
</evidence>
<name>A0ABX6M362_9BURK</name>
<evidence type="ECO:0000256" key="2">
    <source>
        <dbReference type="SAM" id="SignalP"/>
    </source>
</evidence>
<sequence>MRAFHLTLTAIPLALALTLSACGGGGGSDTDTAAVTPPVTTPPVTTPPVTTPPVTTPPATTGNDLSSFAVAWASFQMLESVQALQLTAGGSGNCGAGGTTAYDANKATQTLNRCKLNEMPYQLYSGTSTVKQLTANADHTLVVAQLTAPAIDVLDTDGALEFKLVGGDINGTMQDNGSDDSYFYNSTQLQFRAGASTNYTISNAGSTSTVIVFVAGKPERSTNNLVYTVSNGKDSWQVSVMSPVHEAGDNRPDRGQLMITRLGATQALQAVLGSNGVTLSGGEQNQTQTYGWTDASLRAAIATATQ</sequence>
<proteinExistence type="predicted"/>
<keyword evidence="4" id="KW-1185">Reference proteome</keyword>
<dbReference type="RefSeq" id="WP_169109982.1">
    <property type="nucleotide sequence ID" value="NZ_CP051684.1"/>
</dbReference>
<gene>
    <name evidence="3" type="ORF">HH213_05735</name>
</gene>
<feature type="signal peptide" evidence="2">
    <location>
        <begin position="1"/>
        <end position="21"/>
    </location>
</feature>
<accession>A0ABX6M362</accession>
<protein>
    <recommendedName>
        <fullName evidence="5">Lipoprotein</fullName>
    </recommendedName>
</protein>
<dbReference type="Proteomes" id="UP000503117">
    <property type="component" value="Chromosome"/>
</dbReference>
<feature type="region of interest" description="Disordered" evidence="1">
    <location>
        <begin position="27"/>
        <end position="58"/>
    </location>
</feature>
<evidence type="ECO:0000313" key="4">
    <source>
        <dbReference type="Proteomes" id="UP000503117"/>
    </source>
</evidence>
<evidence type="ECO:0000256" key="1">
    <source>
        <dbReference type="SAM" id="MobiDB-lite"/>
    </source>
</evidence>